<keyword evidence="1" id="KW-0812">Transmembrane</keyword>
<keyword evidence="3" id="KW-1185">Reference proteome</keyword>
<dbReference type="EMBL" id="CP042304">
    <property type="protein sequence ID" value="QDZ10589.1"/>
    <property type="molecule type" value="Genomic_DNA"/>
</dbReference>
<accession>A0A5B8LRS5</accession>
<gene>
    <name evidence="2" type="ORF">FPZ08_07385</name>
</gene>
<keyword evidence="1" id="KW-0472">Membrane</keyword>
<feature type="transmembrane region" description="Helical" evidence="1">
    <location>
        <begin position="48"/>
        <end position="70"/>
    </location>
</feature>
<dbReference type="RefSeq" id="WP_146289376.1">
    <property type="nucleotide sequence ID" value="NZ_CP042304.1"/>
</dbReference>
<protein>
    <submittedName>
        <fullName evidence="2">Uncharacterized protein</fullName>
    </submittedName>
</protein>
<keyword evidence="1" id="KW-1133">Transmembrane helix</keyword>
<reference evidence="2 3" key="1">
    <citation type="submission" date="2019-07" db="EMBL/GenBank/DDBJ databases">
        <title>Full genome sequence of Devosia sp. Gsoil 520.</title>
        <authorList>
            <person name="Im W.-T."/>
        </authorList>
    </citation>
    <scope>NUCLEOTIDE SEQUENCE [LARGE SCALE GENOMIC DNA]</scope>
    <source>
        <strain evidence="2 3">Gsoil 520</strain>
    </source>
</reference>
<proteinExistence type="predicted"/>
<name>A0A5B8LRS5_9HYPH</name>
<sequence length="99" mass="10834">MFGAALFGVMGATLLIMAARGALSGSINALHRFGGSPVPLNGQASLFWFWFSAHAILGLLCLSLAVYMFWSSRKEKAAEDRFLRHRRALAPPKDNRPEA</sequence>
<dbReference type="KEGG" id="dea:FPZ08_07385"/>
<evidence type="ECO:0000256" key="1">
    <source>
        <dbReference type="SAM" id="Phobius"/>
    </source>
</evidence>
<dbReference type="AlphaFoldDB" id="A0A5B8LRS5"/>
<organism evidence="2 3">
    <name type="scientific">Devosia ginsengisoli</name>
    <dbReference type="NCBI Taxonomy" id="400770"/>
    <lineage>
        <taxon>Bacteria</taxon>
        <taxon>Pseudomonadati</taxon>
        <taxon>Pseudomonadota</taxon>
        <taxon>Alphaproteobacteria</taxon>
        <taxon>Hyphomicrobiales</taxon>
        <taxon>Devosiaceae</taxon>
        <taxon>Devosia</taxon>
    </lineage>
</organism>
<dbReference type="Proteomes" id="UP000315364">
    <property type="component" value="Chromosome"/>
</dbReference>
<evidence type="ECO:0000313" key="3">
    <source>
        <dbReference type="Proteomes" id="UP000315364"/>
    </source>
</evidence>
<evidence type="ECO:0000313" key="2">
    <source>
        <dbReference type="EMBL" id="QDZ10589.1"/>
    </source>
</evidence>